<keyword evidence="4" id="KW-0812">Transmembrane</keyword>
<dbReference type="OMA" id="THIDNSN"/>
<dbReference type="OrthoDB" id="364348at2759"/>
<dbReference type="Gene3D" id="1.20.5.110">
    <property type="match status" value="1"/>
</dbReference>
<dbReference type="Pfam" id="PF05739">
    <property type="entry name" value="SNARE"/>
    <property type="match status" value="1"/>
</dbReference>
<organism evidence="6 7">
    <name type="scientific">Zostera marina</name>
    <name type="common">Eelgrass</name>
    <dbReference type="NCBI Taxonomy" id="29655"/>
    <lineage>
        <taxon>Eukaryota</taxon>
        <taxon>Viridiplantae</taxon>
        <taxon>Streptophyta</taxon>
        <taxon>Embryophyta</taxon>
        <taxon>Tracheophyta</taxon>
        <taxon>Spermatophyta</taxon>
        <taxon>Magnoliopsida</taxon>
        <taxon>Liliopsida</taxon>
        <taxon>Zosteraceae</taxon>
        <taxon>Zostera</taxon>
    </lineage>
</organism>
<dbReference type="InterPro" id="IPR000727">
    <property type="entry name" value="T_SNARE_dom"/>
</dbReference>
<dbReference type="GO" id="GO:0006886">
    <property type="term" value="P:intracellular protein transport"/>
    <property type="evidence" value="ECO:0000318"/>
    <property type="project" value="GO_Central"/>
</dbReference>
<dbReference type="SUPFAM" id="SSF47661">
    <property type="entry name" value="t-snare proteins"/>
    <property type="match status" value="1"/>
</dbReference>
<keyword evidence="2" id="KW-0653">Protein transport</keyword>
<protein>
    <submittedName>
        <fullName evidence="6">Syntaxin-22</fullName>
    </submittedName>
</protein>
<dbReference type="STRING" id="29655.A0A0K9NP16"/>
<accession>A0A0K9NP16</accession>
<keyword evidence="2" id="KW-0813">Transport</keyword>
<keyword evidence="7" id="KW-1185">Reference proteome</keyword>
<gene>
    <name evidence="6" type="ORF">ZOSMA_76G00570</name>
</gene>
<dbReference type="GO" id="GO:0012505">
    <property type="term" value="C:endomembrane system"/>
    <property type="evidence" value="ECO:0000318"/>
    <property type="project" value="GO_Central"/>
</dbReference>
<keyword evidence="4" id="KW-1133">Transmembrane helix</keyword>
<dbReference type="Pfam" id="PF14523">
    <property type="entry name" value="Syntaxin_2"/>
    <property type="match status" value="1"/>
</dbReference>
<dbReference type="SMART" id="SM00503">
    <property type="entry name" value="SynN"/>
    <property type="match status" value="1"/>
</dbReference>
<dbReference type="EMBL" id="LFYR01001927">
    <property type="protein sequence ID" value="KMZ58501.1"/>
    <property type="molecule type" value="Genomic_DNA"/>
</dbReference>
<evidence type="ECO:0000256" key="4">
    <source>
        <dbReference type="SAM" id="Phobius"/>
    </source>
</evidence>
<evidence type="ECO:0000256" key="1">
    <source>
        <dbReference type="ARBA" id="ARBA00009063"/>
    </source>
</evidence>
<feature type="transmembrane region" description="Helical" evidence="4">
    <location>
        <begin position="240"/>
        <end position="263"/>
    </location>
</feature>
<evidence type="ECO:0000313" key="6">
    <source>
        <dbReference type="EMBL" id="KMZ58501.1"/>
    </source>
</evidence>
<evidence type="ECO:0000313" key="7">
    <source>
        <dbReference type="Proteomes" id="UP000036987"/>
    </source>
</evidence>
<dbReference type="Proteomes" id="UP000036987">
    <property type="component" value="Unassembled WGS sequence"/>
</dbReference>
<dbReference type="InterPro" id="IPR006011">
    <property type="entry name" value="Syntaxin_N"/>
</dbReference>
<dbReference type="GO" id="GO:0006906">
    <property type="term" value="P:vesicle fusion"/>
    <property type="evidence" value="ECO:0000318"/>
    <property type="project" value="GO_Central"/>
</dbReference>
<name>A0A0K9NP16_ZOSMR</name>
<evidence type="ECO:0000259" key="5">
    <source>
        <dbReference type="PROSITE" id="PS50192"/>
    </source>
</evidence>
<dbReference type="InterPro" id="IPR045242">
    <property type="entry name" value="Syntaxin"/>
</dbReference>
<dbReference type="SMART" id="SM00397">
    <property type="entry name" value="t_SNARE"/>
    <property type="match status" value="1"/>
</dbReference>
<keyword evidence="4" id="KW-0472">Membrane</keyword>
<comment type="similarity">
    <text evidence="1 3">Belongs to the syntaxin family.</text>
</comment>
<comment type="caution">
    <text evidence="6">The sequence shown here is derived from an EMBL/GenBank/DDBJ whole genome shotgun (WGS) entry which is preliminary data.</text>
</comment>
<reference evidence="7" key="1">
    <citation type="journal article" date="2016" name="Nature">
        <title>The genome of the seagrass Zostera marina reveals angiosperm adaptation to the sea.</title>
        <authorList>
            <person name="Olsen J.L."/>
            <person name="Rouze P."/>
            <person name="Verhelst B."/>
            <person name="Lin Y.-C."/>
            <person name="Bayer T."/>
            <person name="Collen J."/>
            <person name="Dattolo E."/>
            <person name="De Paoli E."/>
            <person name="Dittami S."/>
            <person name="Maumus F."/>
            <person name="Michel G."/>
            <person name="Kersting A."/>
            <person name="Lauritano C."/>
            <person name="Lohaus R."/>
            <person name="Toepel M."/>
            <person name="Tonon T."/>
            <person name="Vanneste K."/>
            <person name="Amirebrahimi M."/>
            <person name="Brakel J."/>
            <person name="Bostroem C."/>
            <person name="Chovatia M."/>
            <person name="Grimwood J."/>
            <person name="Jenkins J.W."/>
            <person name="Jueterbock A."/>
            <person name="Mraz A."/>
            <person name="Stam W.T."/>
            <person name="Tice H."/>
            <person name="Bornberg-Bauer E."/>
            <person name="Green P.J."/>
            <person name="Pearson G.A."/>
            <person name="Procaccini G."/>
            <person name="Duarte C.M."/>
            <person name="Schmutz J."/>
            <person name="Reusch T.B.H."/>
            <person name="Van de Peer Y."/>
        </authorList>
    </citation>
    <scope>NUCLEOTIDE SEQUENCE [LARGE SCALE GENOMIC DNA]</scope>
    <source>
        <strain evidence="7">cv. Finnish</strain>
    </source>
</reference>
<dbReference type="FunFam" id="1.20.5.110:FF:000035">
    <property type="entry name" value="Syntaxin-22 like"/>
    <property type="match status" value="1"/>
</dbReference>
<sequence>MSFADLEAERAVAPFRKRDGNLIVKSNSTQSVASCLFQINTAVSKFKRLVDDIGTHKDTLDLRNKINATRQHVSQLVKDTSAKLKQASELDQNAGVSEIKRINDVKLVKDFQTILNEYQKVQRLAVEREATSSLSSDMDISSDKTSDERALFVQSKRQEILVLDNEVAFNAAIADERDQGIQEIQQQIGDVNEIFKDLAVLVDKQGLVIEDISTHIDNSNAVSAESKSLLKKASATQSSASSLSCLLLVIFAVILLVVIIIVVA</sequence>
<proteinExistence type="inferred from homology"/>
<dbReference type="GO" id="GO:0048278">
    <property type="term" value="P:vesicle docking"/>
    <property type="evidence" value="ECO:0000318"/>
    <property type="project" value="GO_Central"/>
</dbReference>
<evidence type="ECO:0000256" key="3">
    <source>
        <dbReference type="RuleBase" id="RU003858"/>
    </source>
</evidence>
<feature type="domain" description="T-SNARE coiled-coil homology" evidence="5">
    <location>
        <begin position="171"/>
        <end position="233"/>
    </location>
</feature>
<dbReference type="PANTHER" id="PTHR19957:SF398">
    <property type="entry name" value="SYNTAXIN-23"/>
    <property type="match status" value="1"/>
</dbReference>
<dbReference type="GO" id="GO:0000149">
    <property type="term" value="F:SNARE binding"/>
    <property type="evidence" value="ECO:0000318"/>
    <property type="project" value="GO_Central"/>
</dbReference>
<dbReference type="PANTHER" id="PTHR19957">
    <property type="entry name" value="SYNTAXIN"/>
    <property type="match status" value="1"/>
</dbReference>
<dbReference type="PROSITE" id="PS00914">
    <property type="entry name" value="SYNTAXIN"/>
    <property type="match status" value="1"/>
</dbReference>
<dbReference type="InterPro" id="IPR010989">
    <property type="entry name" value="SNARE"/>
</dbReference>
<dbReference type="GO" id="GO:0031201">
    <property type="term" value="C:SNARE complex"/>
    <property type="evidence" value="ECO:0000318"/>
    <property type="project" value="GO_Central"/>
</dbReference>
<dbReference type="PROSITE" id="PS50192">
    <property type="entry name" value="T_SNARE"/>
    <property type="match status" value="1"/>
</dbReference>
<evidence type="ECO:0000256" key="2">
    <source>
        <dbReference type="ARBA" id="ARBA00022927"/>
    </source>
</evidence>
<dbReference type="GO" id="GO:0005484">
    <property type="term" value="F:SNAP receptor activity"/>
    <property type="evidence" value="ECO:0000318"/>
    <property type="project" value="GO_Central"/>
</dbReference>
<dbReference type="InterPro" id="IPR006012">
    <property type="entry name" value="Syntaxin/epimorphin_CS"/>
</dbReference>
<dbReference type="Gene3D" id="1.20.58.70">
    <property type="match status" value="1"/>
</dbReference>
<dbReference type="AlphaFoldDB" id="A0A0K9NP16"/>